<dbReference type="FunFam" id="1.10.10.10:FF:000001">
    <property type="entry name" value="LysR family transcriptional regulator"/>
    <property type="match status" value="1"/>
</dbReference>
<dbReference type="RefSeq" id="WP_099525864.1">
    <property type="nucleotide sequence ID" value="NZ_NIQU01000007.1"/>
</dbReference>
<dbReference type="PANTHER" id="PTHR30126:SF98">
    <property type="entry name" value="HTH-TYPE TRANSCRIPTIONAL ACTIVATOR BAUR"/>
    <property type="match status" value="1"/>
</dbReference>
<dbReference type="SUPFAM" id="SSF53850">
    <property type="entry name" value="Periplasmic binding protein-like II"/>
    <property type="match status" value="1"/>
</dbReference>
<evidence type="ECO:0000313" key="6">
    <source>
        <dbReference type="EMBL" id="PIA67130.1"/>
    </source>
</evidence>
<gene>
    <name evidence="6" type="ORF">CDO35_16940</name>
</gene>
<dbReference type="GO" id="GO:0003700">
    <property type="term" value="F:DNA-binding transcription factor activity"/>
    <property type="evidence" value="ECO:0007669"/>
    <property type="project" value="InterPro"/>
</dbReference>
<evidence type="ECO:0000256" key="4">
    <source>
        <dbReference type="ARBA" id="ARBA00023163"/>
    </source>
</evidence>
<evidence type="ECO:0000259" key="5">
    <source>
        <dbReference type="PROSITE" id="PS50931"/>
    </source>
</evidence>
<dbReference type="AlphaFoldDB" id="A0A2G5FGL2"/>
<organism evidence="6 7">
    <name type="scientific">Pseudomonas sediminis</name>
    <dbReference type="NCBI Taxonomy" id="1691904"/>
    <lineage>
        <taxon>Bacteria</taxon>
        <taxon>Pseudomonadati</taxon>
        <taxon>Pseudomonadota</taxon>
        <taxon>Gammaproteobacteria</taxon>
        <taxon>Pseudomonadales</taxon>
        <taxon>Pseudomonadaceae</taxon>
        <taxon>Pseudomonas</taxon>
    </lineage>
</organism>
<dbReference type="InterPro" id="IPR036390">
    <property type="entry name" value="WH_DNA-bd_sf"/>
</dbReference>
<dbReference type="PANTHER" id="PTHR30126">
    <property type="entry name" value="HTH-TYPE TRANSCRIPTIONAL REGULATOR"/>
    <property type="match status" value="1"/>
</dbReference>
<dbReference type="Gene3D" id="3.40.190.10">
    <property type="entry name" value="Periplasmic binding protein-like II"/>
    <property type="match status" value="2"/>
</dbReference>
<keyword evidence="4" id="KW-0804">Transcription</keyword>
<dbReference type="InterPro" id="IPR005119">
    <property type="entry name" value="LysR_subst-bd"/>
</dbReference>
<keyword evidence="3" id="KW-0238">DNA-binding</keyword>
<dbReference type="PROSITE" id="PS50931">
    <property type="entry name" value="HTH_LYSR"/>
    <property type="match status" value="1"/>
</dbReference>
<evidence type="ECO:0000256" key="3">
    <source>
        <dbReference type="ARBA" id="ARBA00023125"/>
    </source>
</evidence>
<dbReference type="GO" id="GO:0000976">
    <property type="term" value="F:transcription cis-regulatory region binding"/>
    <property type="evidence" value="ECO:0007669"/>
    <property type="project" value="TreeGrafter"/>
</dbReference>
<dbReference type="InterPro" id="IPR000847">
    <property type="entry name" value="LysR_HTH_N"/>
</dbReference>
<sequence>MLSQLRDLDLQLLRLFVTVVESGGFSAAQGELGIGQSTISTQMAKLETRLGFRLCERGKAGFRLTPKGEQVLAATRKLFAAIETFKGEAQGMADKLLGELRIGLSEALSDEVIERIGKAVGRFRQRNQAVQIELLSAMPAELERRLLQDQLQLAIGYFSGSQTALDYQPLFEERQRLYCSSQHPLFARETLSADDLQDCDRVMHPYRFIAADEPWQGGTSSARCEQVEGSLAFILSGAHLGYLPEHIAQPWVNRGGLRALPGTWDFTVQFRLASHRGHPPSEAQKAFSEDLLAAFSTC</sequence>
<comment type="similarity">
    <text evidence="1">Belongs to the LysR transcriptional regulatory family.</text>
</comment>
<protein>
    <submittedName>
        <fullName evidence="6">LysR family transcriptional regulator</fullName>
    </submittedName>
</protein>
<evidence type="ECO:0000313" key="7">
    <source>
        <dbReference type="Proteomes" id="UP000229504"/>
    </source>
</evidence>
<dbReference type="Pfam" id="PF00126">
    <property type="entry name" value="HTH_1"/>
    <property type="match status" value="1"/>
</dbReference>
<feature type="domain" description="HTH lysR-type" evidence="5">
    <location>
        <begin position="8"/>
        <end position="65"/>
    </location>
</feature>
<dbReference type="Gene3D" id="1.10.10.10">
    <property type="entry name" value="Winged helix-like DNA-binding domain superfamily/Winged helix DNA-binding domain"/>
    <property type="match status" value="1"/>
</dbReference>
<name>A0A2G5FGL2_9PSED</name>
<dbReference type="EMBL" id="NIQU01000007">
    <property type="protein sequence ID" value="PIA67130.1"/>
    <property type="molecule type" value="Genomic_DNA"/>
</dbReference>
<dbReference type="SUPFAM" id="SSF46785">
    <property type="entry name" value="Winged helix' DNA-binding domain"/>
    <property type="match status" value="1"/>
</dbReference>
<dbReference type="InterPro" id="IPR036388">
    <property type="entry name" value="WH-like_DNA-bd_sf"/>
</dbReference>
<evidence type="ECO:0000256" key="2">
    <source>
        <dbReference type="ARBA" id="ARBA00023015"/>
    </source>
</evidence>
<comment type="caution">
    <text evidence="6">The sequence shown here is derived from an EMBL/GenBank/DDBJ whole genome shotgun (WGS) entry which is preliminary data.</text>
</comment>
<dbReference type="Proteomes" id="UP000229504">
    <property type="component" value="Unassembled WGS sequence"/>
</dbReference>
<proteinExistence type="inferred from homology"/>
<accession>A0A2G5FGL2</accession>
<dbReference type="Pfam" id="PF03466">
    <property type="entry name" value="LysR_substrate"/>
    <property type="match status" value="1"/>
</dbReference>
<dbReference type="CDD" id="cd05466">
    <property type="entry name" value="PBP2_LTTR_substrate"/>
    <property type="match status" value="1"/>
</dbReference>
<reference evidence="7" key="1">
    <citation type="submission" date="2017-06" db="EMBL/GenBank/DDBJ databases">
        <authorList>
            <person name="Rastogi G."/>
            <person name="Vaishampayan P."/>
            <person name="Seuylemezian A."/>
        </authorList>
    </citation>
    <scope>NUCLEOTIDE SEQUENCE [LARGE SCALE GENOMIC DNA]</scope>
    <source>
        <strain evidence="7">PI11</strain>
    </source>
</reference>
<evidence type="ECO:0000256" key="1">
    <source>
        <dbReference type="ARBA" id="ARBA00009437"/>
    </source>
</evidence>
<keyword evidence="2" id="KW-0805">Transcription regulation</keyword>